<reference evidence="9 10" key="1">
    <citation type="submission" date="2020-07" db="EMBL/GenBank/DDBJ databases">
        <title>Sequencing the genomes of 1000 actinobacteria strains.</title>
        <authorList>
            <person name="Klenk H.-P."/>
        </authorList>
    </citation>
    <scope>NUCLEOTIDE SEQUENCE [LARGE SCALE GENOMIC DNA]</scope>
    <source>
        <strain evidence="9 10">DSM 45763</strain>
    </source>
</reference>
<gene>
    <name evidence="9" type="ORF">HDA43_005786</name>
</gene>
<organism evidence="9 10">
    <name type="scientific">Streptosporangium sandarakinum</name>
    <dbReference type="NCBI Taxonomy" id="1260955"/>
    <lineage>
        <taxon>Bacteria</taxon>
        <taxon>Bacillati</taxon>
        <taxon>Actinomycetota</taxon>
        <taxon>Actinomycetes</taxon>
        <taxon>Streptosporangiales</taxon>
        <taxon>Streptosporangiaceae</taxon>
        <taxon>Streptosporangium</taxon>
    </lineage>
</organism>
<dbReference type="Gene3D" id="1.10.287.3510">
    <property type="match status" value="1"/>
</dbReference>
<name>A0A852V505_9ACTN</name>
<feature type="compositionally biased region" description="Basic and acidic residues" evidence="7">
    <location>
        <begin position="189"/>
        <end position="207"/>
    </location>
</feature>
<dbReference type="EMBL" id="JACCCO010000003">
    <property type="protein sequence ID" value="NYF43559.1"/>
    <property type="molecule type" value="Genomic_DNA"/>
</dbReference>
<dbReference type="InterPro" id="IPR050601">
    <property type="entry name" value="CPA3_antiporter_subunitC"/>
</dbReference>
<evidence type="ECO:0000313" key="9">
    <source>
        <dbReference type="EMBL" id="NYF43559.1"/>
    </source>
</evidence>
<feature type="transmembrane region" description="Helical" evidence="8">
    <location>
        <begin position="30"/>
        <end position="50"/>
    </location>
</feature>
<sequence length="271" mass="31058">MSVPLLPIAASATLVAAGASLLLERSLVRLLAGVILLGNGVNLLIVTVSGPPGDPPILGRSAPGRMADPLPQAMVLTSIVITMGVTAFLLSMVHRSWQLTGGDEVQDDTEDRRVRLRSQHDEIAEAVRERRRAYRRLVAGQRAELARLNAARHEREHREAREMRRRIDEVGAELDRWVREHGEALPPERIAERRAEARRAEEESRRERHERVRRIREDFARRERELAEHEREVRERLKARRREARERMRAAIRADRARQARAEDPDLEGDD</sequence>
<dbReference type="NCBIfam" id="NF005929">
    <property type="entry name" value="PRK07946.1"/>
    <property type="match status" value="1"/>
</dbReference>
<evidence type="ECO:0000256" key="6">
    <source>
        <dbReference type="ARBA" id="ARBA00023136"/>
    </source>
</evidence>
<dbReference type="InterPro" id="IPR039428">
    <property type="entry name" value="NUOK/Mnh_C1-like"/>
</dbReference>
<keyword evidence="3" id="KW-1003">Cell membrane</keyword>
<evidence type="ECO:0000256" key="1">
    <source>
        <dbReference type="ARBA" id="ARBA00004651"/>
    </source>
</evidence>
<dbReference type="Proteomes" id="UP000576393">
    <property type="component" value="Unassembled WGS sequence"/>
</dbReference>
<evidence type="ECO:0000256" key="2">
    <source>
        <dbReference type="ARBA" id="ARBA00010388"/>
    </source>
</evidence>
<accession>A0A852V505</accession>
<feature type="region of interest" description="Disordered" evidence="7">
    <location>
        <begin position="226"/>
        <end position="271"/>
    </location>
</feature>
<feature type="region of interest" description="Disordered" evidence="7">
    <location>
        <begin position="188"/>
        <end position="207"/>
    </location>
</feature>
<evidence type="ECO:0000256" key="3">
    <source>
        <dbReference type="ARBA" id="ARBA00022475"/>
    </source>
</evidence>
<dbReference type="RefSeq" id="WP_179827134.1">
    <property type="nucleotide sequence ID" value="NZ_JACCCO010000003.1"/>
</dbReference>
<proteinExistence type="inferred from homology"/>
<keyword evidence="6 8" id="KW-0472">Membrane</keyword>
<evidence type="ECO:0000256" key="5">
    <source>
        <dbReference type="ARBA" id="ARBA00022989"/>
    </source>
</evidence>
<comment type="similarity">
    <text evidence="2">Belongs to the CPA3 antiporters (TC 2.A.63) subunit C family.</text>
</comment>
<comment type="subcellular location">
    <subcellularLocation>
        <location evidence="1">Cell membrane</location>
        <topology evidence="1">Multi-pass membrane protein</topology>
    </subcellularLocation>
</comment>
<dbReference type="GO" id="GO:0005886">
    <property type="term" value="C:plasma membrane"/>
    <property type="evidence" value="ECO:0007669"/>
    <property type="project" value="UniProtKB-SubCell"/>
</dbReference>
<keyword evidence="5 8" id="KW-1133">Transmembrane helix</keyword>
<feature type="compositionally biased region" description="Basic and acidic residues" evidence="7">
    <location>
        <begin position="226"/>
        <end position="236"/>
    </location>
</feature>
<comment type="caution">
    <text evidence="9">The sequence shown here is derived from an EMBL/GenBank/DDBJ whole genome shotgun (WGS) entry which is preliminary data.</text>
</comment>
<protein>
    <submittedName>
        <fullName evidence="9">Multicomponent Na+:H+ antiporter subunit C</fullName>
    </submittedName>
</protein>
<dbReference type="PANTHER" id="PTHR34583">
    <property type="entry name" value="ANTIPORTER SUBUNIT MNHC2-RELATED"/>
    <property type="match status" value="1"/>
</dbReference>
<evidence type="ECO:0000313" key="10">
    <source>
        <dbReference type="Proteomes" id="UP000576393"/>
    </source>
</evidence>
<keyword evidence="10" id="KW-1185">Reference proteome</keyword>
<feature type="transmembrane region" description="Helical" evidence="8">
    <location>
        <begin position="70"/>
        <end position="90"/>
    </location>
</feature>
<evidence type="ECO:0000256" key="8">
    <source>
        <dbReference type="SAM" id="Phobius"/>
    </source>
</evidence>
<keyword evidence="4 8" id="KW-0812">Transmembrane</keyword>
<evidence type="ECO:0000256" key="7">
    <source>
        <dbReference type="SAM" id="MobiDB-lite"/>
    </source>
</evidence>
<dbReference type="Pfam" id="PF00420">
    <property type="entry name" value="Oxidored_q2"/>
    <property type="match status" value="1"/>
</dbReference>
<feature type="compositionally biased region" description="Basic and acidic residues" evidence="7">
    <location>
        <begin position="243"/>
        <end position="264"/>
    </location>
</feature>
<dbReference type="AlphaFoldDB" id="A0A852V505"/>
<dbReference type="PANTHER" id="PTHR34583:SF2">
    <property type="entry name" value="ANTIPORTER SUBUNIT MNHC2-RELATED"/>
    <property type="match status" value="1"/>
</dbReference>
<evidence type="ECO:0000256" key="4">
    <source>
        <dbReference type="ARBA" id="ARBA00022692"/>
    </source>
</evidence>
<feature type="transmembrane region" description="Helical" evidence="8">
    <location>
        <begin position="6"/>
        <end position="23"/>
    </location>
</feature>